<sequence>MKFQLLLALLPALTALAAPIASAPAKRDVADVATVLIGVGEKRDTADVATVLIGVADRRDVLDTATARPEKRSTDDVATVLIGVSEREVQASQGMAKREPAVEGAYARYVKAAEAHPKDILADSSPSFSDVLSSHKNLTTFKNTLQSAYPDLLSRLDALTLSSPVTVLAPSNNAFAKTTYYPVLGPAFDNYDLVAIQNILNYHVLNGSHASKDLITQFQFFPTWLNNATFSNVTNGQRVGGVMQGSTDMIWLSGESTRSSVSEADIPFAGGVIHIIETMVMPPTSFPATAETFSTASEPFEITAFLGATYFSKNNTIPALAAFLNQTADLTIFAPNNAALESVATALTSLADNDPTAFTKLLDYHIVASPSGPIFSTNLTNGTTLTTLTGATLSISMIANSRFVNAARILTPDVLIANGVVHVLDNVLSPDDTTSVPQPTRATQLPVLSADSQTRASEAPFTSFMPWDVVTQAPAATGSGKAGTLTGTAAASTKTAGAGRAVGGGV</sequence>
<feature type="non-terminal residue" evidence="4">
    <location>
        <position position="1"/>
    </location>
</feature>
<evidence type="ECO:0000313" key="4">
    <source>
        <dbReference type="EMBL" id="OCL10205.1"/>
    </source>
</evidence>
<keyword evidence="5" id="KW-1185">Reference proteome</keyword>
<dbReference type="OrthoDB" id="286301at2759"/>
<dbReference type="InterPro" id="IPR000782">
    <property type="entry name" value="FAS1_domain"/>
</dbReference>
<dbReference type="Pfam" id="PF02469">
    <property type="entry name" value="Fasciclin"/>
    <property type="match status" value="2"/>
</dbReference>
<dbReference type="GO" id="GO:0000329">
    <property type="term" value="C:fungal-type vacuole membrane"/>
    <property type="evidence" value="ECO:0007669"/>
    <property type="project" value="TreeGrafter"/>
</dbReference>
<dbReference type="SMART" id="SM00554">
    <property type="entry name" value="FAS1"/>
    <property type="match status" value="2"/>
</dbReference>
<organism evidence="4 5">
    <name type="scientific">Glonium stellatum</name>
    <dbReference type="NCBI Taxonomy" id="574774"/>
    <lineage>
        <taxon>Eukaryota</taxon>
        <taxon>Fungi</taxon>
        <taxon>Dikarya</taxon>
        <taxon>Ascomycota</taxon>
        <taxon>Pezizomycotina</taxon>
        <taxon>Dothideomycetes</taxon>
        <taxon>Pleosporomycetidae</taxon>
        <taxon>Gloniales</taxon>
        <taxon>Gloniaceae</taxon>
        <taxon>Glonium</taxon>
    </lineage>
</organism>
<feature type="domain" description="FAS1" evidence="3">
    <location>
        <begin position="125"/>
        <end position="280"/>
    </location>
</feature>
<dbReference type="Proteomes" id="UP000250140">
    <property type="component" value="Unassembled WGS sequence"/>
</dbReference>
<evidence type="ECO:0000313" key="5">
    <source>
        <dbReference type="Proteomes" id="UP000250140"/>
    </source>
</evidence>
<dbReference type="AlphaFoldDB" id="A0A8E2JUI6"/>
<name>A0A8E2JUI6_9PEZI</name>
<feature type="region of interest" description="Disordered" evidence="1">
    <location>
        <begin position="476"/>
        <end position="506"/>
    </location>
</feature>
<feature type="domain" description="FAS1" evidence="3">
    <location>
        <begin position="289"/>
        <end position="428"/>
    </location>
</feature>
<feature type="compositionally biased region" description="Low complexity" evidence="1">
    <location>
        <begin position="476"/>
        <end position="499"/>
    </location>
</feature>
<evidence type="ECO:0000259" key="3">
    <source>
        <dbReference type="PROSITE" id="PS50213"/>
    </source>
</evidence>
<dbReference type="SUPFAM" id="SSF82153">
    <property type="entry name" value="FAS1 domain"/>
    <property type="match status" value="2"/>
</dbReference>
<dbReference type="PANTHER" id="PTHR10900:SF77">
    <property type="entry name" value="FI19380P1"/>
    <property type="match status" value="1"/>
</dbReference>
<dbReference type="GO" id="GO:0016236">
    <property type="term" value="P:macroautophagy"/>
    <property type="evidence" value="ECO:0007669"/>
    <property type="project" value="TreeGrafter"/>
</dbReference>
<dbReference type="PANTHER" id="PTHR10900">
    <property type="entry name" value="PERIOSTIN-RELATED"/>
    <property type="match status" value="1"/>
</dbReference>
<feature type="signal peptide" evidence="2">
    <location>
        <begin position="1"/>
        <end position="17"/>
    </location>
</feature>
<evidence type="ECO:0000256" key="2">
    <source>
        <dbReference type="SAM" id="SignalP"/>
    </source>
</evidence>
<dbReference type="EMBL" id="KV749293">
    <property type="protein sequence ID" value="OCL10205.1"/>
    <property type="molecule type" value="Genomic_DNA"/>
</dbReference>
<accession>A0A8E2JUI6</accession>
<dbReference type="InterPro" id="IPR036378">
    <property type="entry name" value="FAS1_dom_sf"/>
</dbReference>
<proteinExistence type="predicted"/>
<gene>
    <name evidence="4" type="ORF">AOQ84DRAFT_219904</name>
</gene>
<evidence type="ECO:0000256" key="1">
    <source>
        <dbReference type="SAM" id="MobiDB-lite"/>
    </source>
</evidence>
<dbReference type="InterPro" id="IPR050904">
    <property type="entry name" value="Adhesion/Biosynth-related"/>
</dbReference>
<protein>
    <submittedName>
        <fullName evidence="4">FAS1 domain-containing protein</fullName>
    </submittedName>
</protein>
<dbReference type="PROSITE" id="PS50213">
    <property type="entry name" value="FAS1"/>
    <property type="match status" value="2"/>
</dbReference>
<reference evidence="4 5" key="1">
    <citation type="journal article" date="2016" name="Nat. Commun.">
        <title>Ectomycorrhizal ecology is imprinted in the genome of the dominant symbiotic fungus Cenococcum geophilum.</title>
        <authorList>
            <consortium name="DOE Joint Genome Institute"/>
            <person name="Peter M."/>
            <person name="Kohler A."/>
            <person name="Ohm R.A."/>
            <person name="Kuo A."/>
            <person name="Krutzmann J."/>
            <person name="Morin E."/>
            <person name="Arend M."/>
            <person name="Barry K.W."/>
            <person name="Binder M."/>
            <person name="Choi C."/>
            <person name="Clum A."/>
            <person name="Copeland A."/>
            <person name="Grisel N."/>
            <person name="Haridas S."/>
            <person name="Kipfer T."/>
            <person name="LaButti K."/>
            <person name="Lindquist E."/>
            <person name="Lipzen A."/>
            <person name="Maire R."/>
            <person name="Meier B."/>
            <person name="Mihaltcheva S."/>
            <person name="Molinier V."/>
            <person name="Murat C."/>
            <person name="Poggeler S."/>
            <person name="Quandt C.A."/>
            <person name="Sperisen C."/>
            <person name="Tritt A."/>
            <person name="Tisserant E."/>
            <person name="Crous P.W."/>
            <person name="Henrissat B."/>
            <person name="Nehls U."/>
            <person name="Egli S."/>
            <person name="Spatafora J.W."/>
            <person name="Grigoriev I.V."/>
            <person name="Martin F.M."/>
        </authorList>
    </citation>
    <scope>NUCLEOTIDE SEQUENCE [LARGE SCALE GENOMIC DNA]</scope>
    <source>
        <strain evidence="4 5">CBS 207.34</strain>
    </source>
</reference>
<dbReference type="Gene3D" id="2.30.180.10">
    <property type="entry name" value="FAS1 domain"/>
    <property type="match status" value="2"/>
</dbReference>
<feature type="chain" id="PRO_5034834237" evidence="2">
    <location>
        <begin position="18"/>
        <end position="506"/>
    </location>
</feature>
<keyword evidence="2" id="KW-0732">Signal</keyword>